<evidence type="ECO:0000313" key="2">
    <source>
        <dbReference type="EMBL" id="EDL83959.1"/>
    </source>
</evidence>
<evidence type="ECO:0000313" key="3">
    <source>
        <dbReference type="Proteomes" id="UP000234681"/>
    </source>
</evidence>
<reference evidence="2 3" key="1">
    <citation type="submission" date="2005-09" db="EMBL/GenBank/DDBJ databases">
        <authorList>
            <person name="Mural R.J."/>
            <person name="Li P.W."/>
            <person name="Adams M.D."/>
            <person name="Amanatides P.G."/>
            <person name="Baden-Tillson H."/>
            <person name="Barnstead M."/>
            <person name="Chin S.H."/>
            <person name="Dew I."/>
            <person name="Evans C.A."/>
            <person name="Ferriera S."/>
            <person name="Flanigan M."/>
            <person name="Fosler C."/>
            <person name="Glodek A."/>
            <person name="Gu Z."/>
            <person name="Holt R.A."/>
            <person name="Jennings D."/>
            <person name="Kraft C.L."/>
            <person name="Lu F."/>
            <person name="Nguyen T."/>
            <person name="Nusskern D.R."/>
            <person name="Pfannkoch C.M."/>
            <person name="Sitter C."/>
            <person name="Sutton G.G."/>
            <person name="Venter J.C."/>
            <person name="Wang Z."/>
            <person name="Woodage T."/>
            <person name="Zheng X.H."/>
            <person name="Zhong F."/>
        </authorList>
    </citation>
    <scope>NUCLEOTIDE SEQUENCE [LARGE SCALE GENOMIC DNA]</scope>
    <source>
        <strain>BN</strain>
        <strain evidence="3">Sprague-Dawley</strain>
    </source>
</reference>
<accession>A6KPK6</accession>
<protein>
    <submittedName>
        <fullName evidence="2">RCG57235</fullName>
    </submittedName>
</protein>
<dbReference type="AlphaFoldDB" id="A6KPK6"/>
<organism evidence="2 3">
    <name type="scientific">Rattus norvegicus</name>
    <name type="common">Rat</name>
    <dbReference type="NCBI Taxonomy" id="10116"/>
    <lineage>
        <taxon>Eukaryota</taxon>
        <taxon>Metazoa</taxon>
        <taxon>Chordata</taxon>
        <taxon>Craniata</taxon>
        <taxon>Vertebrata</taxon>
        <taxon>Euteleostomi</taxon>
        <taxon>Mammalia</taxon>
        <taxon>Eutheria</taxon>
        <taxon>Euarchontoglires</taxon>
        <taxon>Glires</taxon>
        <taxon>Rodentia</taxon>
        <taxon>Myomorpha</taxon>
        <taxon>Muroidea</taxon>
        <taxon>Muridae</taxon>
        <taxon>Murinae</taxon>
        <taxon>Rattus</taxon>
    </lineage>
</organism>
<feature type="compositionally biased region" description="Polar residues" evidence="1">
    <location>
        <begin position="9"/>
        <end position="19"/>
    </location>
</feature>
<evidence type="ECO:0000256" key="1">
    <source>
        <dbReference type="SAM" id="MobiDB-lite"/>
    </source>
</evidence>
<dbReference type="EMBL" id="CH474079">
    <property type="protein sequence ID" value="EDL83959.1"/>
    <property type="molecule type" value="Genomic_DNA"/>
</dbReference>
<dbReference type="Proteomes" id="UP000234681">
    <property type="component" value="Chromosome 14"/>
</dbReference>
<name>A6KPK6_RAT</name>
<gene>
    <name evidence="2" type="ORF">rCG_57235</name>
</gene>
<feature type="region of interest" description="Disordered" evidence="1">
    <location>
        <begin position="1"/>
        <end position="26"/>
    </location>
</feature>
<sequence>MNKIDSQEVKNQMSVTPSSVMHILEK</sequence>
<proteinExistence type="predicted"/>